<keyword evidence="4" id="KW-0433">Leucine-rich repeat</keyword>
<evidence type="ECO:0000256" key="4">
    <source>
        <dbReference type="ARBA" id="ARBA00022614"/>
    </source>
</evidence>
<keyword evidence="3" id="KW-0399">Innate immunity</keyword>
<dbReference type="Gene3D" id="3.40.50.10140">
    <property type="entry name" value="Toll/interleukin-1 receptor homology (TIR) domain"/>
    <property type="match status" value="1"/>
</dbReference>
<name>A0A9Q1D061_CONCO</name>
<dbReference type="GO" id="GO:0006954">
    <property type="term" value="P:inflammatory response"/>
    <property type="evidence" value="ECO:0007669"/>
    <property type="project" value="UniProtKB-KW"/>
</dbReference>
<keyword evidence="10 14" id="KW-0472">Membrane</keyword>
<dbReference type="InterPro" id="IPR035897">
    <property type="entry name" value="Toll_tir_struct_dom_sf"/>
</dbReference>
<sequence>MFAGTKPPAVSWALCLCGLALLCPSVTKVSEAVTYRSCYPNVRNPTSIFCQNQGIKQLDLISDLPNDTWALNFSNNLLSRLPAKAFFSLPSLEQLRLDRNRISTIEKAAFLGLSSLTLLNLSTNSLKVFPLDAAESLTRLTHLILRGNCLTALCVQGFLHSAGLRFLDISHNPLGCGKMSCLANLTSLVTLRARRIANNCSMSPFSLPGNLTQLDLSHNGLSEFPVGASGGPVSIRDVDLSHNDFSSPKALADLRPASLDLRNNSINVAQLLLDLSWAPGLQRVSLSRRPKSASIRRICESLAGRRATALKLTDVDIAHPGGDFQHCSSLQHLDVSGNRIKNPTLFSREPLRSLRTLHMANSHLASLQFCNDSRAHVSLPNLTFLSLLGNHVYNVPDNAFSGMCQLEFLSLEENRISYIGTTAFSCLGQLSELVLSGNAITSLYNATFQNLHSLKALRLRNNLLTVLFAGILRLPSLLKLDLGGNKLQSVQNGSFQDLPNITDLYLDRNQLQTVTRAMLLDLRQLQVLDLVSNNLRFSAKEEPFGDLASLRSLKLSRQEPHGIRNLPGDVFTGLGKLRQLDLSSNKLYSLSNLFLSPLPNLVHLKMTDMCNGIVTLPNTTFSFLSNLTVLIMENFGLAEVRDKSFQIPTLRDLVLTNNMLQTIPDDFGKSMPRLRYLDVRFNPLACTCANKNFKLWALTSTVHVILFYNITCPSTSATPNHTELLANWNPDRVCPDQTGLWAFSLSVALVLAMLVGGLGYGKGRWYILYAYYTLRIGLKETQLRKTRPKKHRYDAFVSYCSQDEEWVFKELLCLHHRDFEPGKTIVSNIVEAIYSSRKTLCLVSPQYLSSTWCSMEVQVALYRLFDEKNDLLVLVFLEPPPAWALSSFHRLGRVVRRRTYLEWPQEPRQQPFFWARLRLALQLPESLSLV</sequence>
<dbReference type="PROSITE" id="PS50104">
    <property type="entry name" value="TIR"/>
    <property type="match status" value="1"/>
</dbReference>
<keyword evidence="6 15" id="KW-0732">Signal</keyword>
<dbReference type="Pfam" id="PF13855">
    <property type="entry name" value="LRR_8"/>
    <property type="match status" value="4"/>
</dbReference>
<evidence type="ECO:0000256" key="15">
    <source>
        <dbReference type="SAM" id="SignalP"/>
    </source>
</evidence>
<dbReference type="FunFam" id="3.40.50.10140:FF:000001">
    <property type="entry name" value="Toll-like receptor 2"/>
    <property type="match status" value="1"/>
</dbReference>
<evidence type="ECO:0000259" key="16">
    <source>
        <dbReference type="PROSITE" id="PS50104"/>
    </source>
</evidence>
<dbReference type="EMBL" id="JAFJMO010000016">
    <property type="protein sequence ID" value="KAJ8254560.1"/>
    <property type="molecule type" value="Genomic_DNA"/>
</dbReference>
<dbReference type="SUPFAM" id="SSF52058">
    <property type="entry name" value="L domain-like"/>
    <property type="match status" value="3"/>
</dbReference>
<evidence type="ECO:0000256" key="1">
    <source>
        <dbReference type="ARBA" id="ARBA00004479"/>
    </source>
</evidence>
<dbReference type="Pfam" id="PF00560">
    <property type="entry name" value="LRR_1"/>
    <property type="match status" value="1"/>
</dbReference>
<evidence type="ECO:0000313" key="18">
    <source>
        <dbReference type="Proteomes" id="UP001152803"/>
    </source>
</evidence>
<dbReference type="InterPro" id="IPR001611">
    <property type="entry name" value="Leu-rich_rpt"/>
</dbReference>
<dbReference type="GO" id="GO:0045087">
    <property type="term" value="P:innate immune response"/>
    <property type="evidence" value="ECO:0007669"/>
    <property type="project" value="UniProtKB-KW"/>
</dbReference>
<proteinExistence type="inferred from homology"/>
<reference evidence="17" key="1">
    <citation type="journal article" date="2023" name="Science">
        <title>Genome structures resolve the early diversification of teleost fishes.</title>
        <authorList>
            <person name="Parey E."/>
            <person name="Louis A."/>
            <person name="Montfort J."/>
            <person name="Bouchez O."/>
            <person name="Roques C."/>
            <person name="Iampietro C."/>
            <person name="Lluch J."/>
            <person name="Castinel A."/>
            <person name="Donnadieu C."/>
            <person name="Desvignes T."/>
            <person name="Floi Bucao C."/>
            <person name="Jouanno E."/>
            <person name="Wen M."/>
            <person name="Mejri S."/>
            <person name="Dirks R."/>
            <person name="Jansen H."/>
            <person name="Henkel C."/>
            <person name="Chen W.J."/>
            <person name="Zahm M."/>
            <person name="Cabau C."/>
            <person name="Klopp C."/>
            <person name="Thompson A.W."/>
            <person name="Robinson-Rechavi M."/>
            <person name="Braasch I."/>
            <person name="Lecointre G."/>
            <person name="Bobe J."/>
            <person name="Postlethwait J.H."/>
            <person name="Berthelot C."/>
            <person name="Roest Crollius H."/>
            <person name="Guiguen Y."/>
        </authorList>
    </citation>
    <scope>NUCLEOTIDE SEQUENCE</scope>
    <source>
        <strain evidence="17">Concon-B</strain>
    </source>
</reference>
<keyword evidence="7" id="KW-0677">Repeat</keyword>
<dbReference type="SMART" id="SM00364">
    <property type="entry name" value="LRR_BAC"/>
    <property type="match status" value="8"/>
</dbReference>
<keyword evidence="8" id="KW-0391">Immunity</keyword>
<keyword evidence="9 14" id="KW-1133">Transmembrane helix</keyword>
<evidence type="ECO:0000256" key="5">
    <source>
        <dbReference type="ARBA" id="ARBA00022692"/>
    </source>
</evidence>
<keyword evidence="12" id="KW-0325">Glycoprotein</keyword>
<feature type="chain" id="PRO_5040450027" description="TIR domain-containing protein" evidence="15">
    <location>
        <begin position="29"/>
        <end position="930"/>
    </location>
</feature>
<dbReference type="GO" id="GO:0038023">
    <property type="term" value="F:signaling receptor activity"/>
    <property type="evidence" value="ECO:0007669"/>
    <property type="project" value="TreeGrafter"/>
</dbReference>
<dbReference type="InterPro" id="IPR032675">
    <property type="entry name" value="LRR_dom_sf"/>
</dbReference>
<dbReference type="SUPFAM" id="SSF52200">
    <property type="entry name" value="Toll/Interleukin receptor TIR domain"/>
    <property type="match status" value="1"/>
</dbReference>
<feature type="domain" description="TIR" evidence="16">
    <location>
        <begin position="791"/>
        <end position="921"/>
    </location>
</feature>
<evidence type="ECO:0000256" key="9">
    <source>
        <dbReference type="ARBA" id="ARBA00022989"/>
    </source>
</evidence>
<protein>
    <recommendedName>
        <fullName evidence="16">TIR domain-containing protein</fullName>
    </recommendedName>
</protein>
<accession>A0A9Q1D061</accession>
<gene>
    <name evidence="17" type="ORF">COCON_G00211720</name>
</gene>
<evidence type="ECO:0000256" key="11">
    <source>
        <dbReference type="ARBA" id="ARBA00023170"/>
    </source>
</evidence>
<evidence type="ECO:0000256" key="3">
    <source>
        <dbReference type="ARBA" id="ARBA00022588"/>
    </source>
</evidence>
<dbReference type="PRINTS" id="PR00019">
    <property type="entry name" value="LEURICHRPT"/>
</dbReference>
<dbReference type="GO" id="GO:0005886">
    <property type="term" value="C:plasma membrane"/>
    <property type="evidence" value="ECO:0007669"/>
    <property type="project" value="TreeGrafter"/>
</dbReference>
<dbReference type="SMART" id="SM00255">
    <property type="entry name" value="TIR"/>
    <property type="match status" value="1"/>
</dbReference>
<evidence type="ECO:0000256" key="12">
    <source>
        <dbReference type="ARBA" id="ARBA00023180"/>
    </source>
</evidence>
<evidence type="ECO:0000256" key="7">
    <source>
        <dbReference type="ARBA" id="ARBA00022737"/>
    </source>
</evidence>
<dbReference type="InterPro" id="IPR003591">
    <property type="entry name" value="Leu-rich_rpt_typical-subtyp"/>
</dbReference>
<evidence type="ECO:0000256" key="14">
    <source>
        <dbReference type="SAM" id="Phobius"/>
    </source>
</evidence>
<keyword evidence="5 14" id="KW-0812">Transmembrane</keyword>
<comment type="caution">
    <text evidence="17">The sequence shown here is derived from an EMBL/GenBank/DDBJ whole genome shotgun (WGS) entry which is preliminary data.</text>
</comment>
<dbReference type="SMART" id="SM00369">
    <property type="entry name" value="LRR_TYP"/>
    <property type="match status" value="17"/>
</dbReference>
<dbReference type="Gene3D" id="3.80.10.10">
    <property type="entry name" value="Ribonuclease Inhibitor"/>
    <property type="match status" value="7"/>
</dbReference>
<evidence type="ECO:0000256" key="13">
    <source>
        <dbReference type="ARBA" id="ARBA00023198"/>
    </source>
</evidence>
<dbReference type="InterPro" id="IPR000157">
    <property type="entry name" value="TIR_dom"/>
</dbReference>
<evidence type="ECO:0000313" key="17">
    <source>
        <dbReference type="EMBL" id="KAJ8254560.1"/>
    </source>
</evidence>
<dbReference type="Pfam" id="PF01582">
    <property type="entry name" value="TIR"/>
    <property type="match status" value="1"/>
</dbReference>
<feature type="signal peptide" evidence="15">
    <location>
        <begin position="1"/>
        <end position="28"/>
    </location>
</feature>
<evidence type="ECO:0000256" key="10">
    <source>
        <dbReference type="ARBA" id="ARBA00023136"/>
    </source>
</evidence>
<dbReference type="PANTHER" id="PTHR24365">
    <property type="entry name" value="TOLL-LIKE RECEPTOR"/>
    <property type="match status" value="1"/>
</dbReference>
<keyword evidence="18" id="KW-1185">Reference proteome</keyword>
<comment type="similarity">
    <text evidence="2">Belongs to the Toll-like receptor family.</text>
</comment>
<feature type="transmembrane region" description="Helical" evidence="14">
    <location>
        <begin position="740"/>
        <end position="760"/>
    </location>
</feature>
<dbReference type="PROSITE" id="PS51450">
    <property type="entry name" value="LRR"/>
    <property type="match status" value="3"/>
</dbReference>
<evidence type="ECO:0000256" key="6">
    <source>
        <dbReference type="ARBA" id="ARBA00022729"/>
    </source>
</evidence>
<keyword evidence="13" id="KW-0395">Inflammatory response</keyword>
<organism evidence="17 18">
    <name type="scientific">Conger conger</name>
    <name type="common">Conger eel</name>
    <name type="synonym">Muraena conger</name>
    <dbReference type="NCBI Taxonomy" id="82655"/>
    <lineage>
        <taxon>Eukaryota</taxon>
        <taxon>Metazoa</taxon>
        <taxon>Chordata</taxon>
        <taxon>Craniata</taxon>
        <taxon>Vertebrata</taxon>
        <taxon>Euteleostomi</taxon>
        <taxon>Actinopterygii</taxon>
        <taxon>Neopterygii</taxon>
        <taxon>Teleostei</taxon>
        <taxon>Anguilliformes</taxon>
        <taxon>Congridae</taxon>
        <taxon>Conger</taxon>
    </lineage>
</organism>
<dbReference type="GO" id="GO:0002224">
    <property type="term" value="P:toll-like receptor signaling pathway"/>
    <property type="evidence" value="ECO:0007669"/>
    <property type="project" value="TreeGrafter"/>
</dbReference>
<dbReference type="OrthoDB" id="1421090at2759"/>
<comment type="subcellular location">
    <subcellularLocation>
        <location evidence="1">Membrane</location>
        <topology evidence="1">Single-pass type I membrane protein</topology>
    </subcellularLocation>
</comment>
<evidence type="ECO:0000256" key="2">
    <source>
        <dbReference type="ARBA" id="ARBA00009634"/>
    </source>
</evidence>
<keyword evidence="11" id="KW-0675">Receptor</keyword>
<dbReference type="AlphaFoldDB" id="A0A9Q1D061"/>
<dbReference type="PANTHER" id="PTHR24365:SF545">
    <property type="entry name" value="TOLL-LIKE RECEPTOR 12"/>
    <property type="match status" value="1"/>
</dbReference>
<evidence type="ECO:0000256" key="8">
    <source>
        <dbReference type="ARBA" id="ARBA00022859"/>
    </source>
</evidence>
<dbReference type="Proteomes" id="UP001152803">
    <property type="component" value="Unassembled WGS sequence"/>
</dbReference>